<evidence type="ECO:0000313" key="2">
    <source>
        <dbReference type="EMBL" id="KAK7077070.1"/>
    </source>
</evidence>
<comment type="caution">
    <text evidence="2">The sequence shown here is derived from an EMBL/GenBank/DDBJ whole genome shotgun (WGS) entry which is preliminary data.</text>
</comment>
<gene>
    <name evidence="2" type="ORF">SK128_004230</name>
</gene>
<dbReference type="Pfam" id="PF25898">
    <property type="entry name" value="LolA_2nd_metazoa"/>
    <property type="match status" value="1"/>
</dbReference>
<dbReference type="InterPro" id="IPR058831">
    <property type="entry name" value="LolA-like_dom_2nd"/>
</dbReference>
<sequence>MDFNSGVEYIIDKALGNCTTIPITNNSLNIVVDPNGHISIKNPLLLFGLGNTNLTYYGKKYARNLPCDVWIGHLDLELENQTYTDHFVYELYFLETSWREEGGPPNVNERRKPEPVLVKIQQDITFNAFPLANALVDIEENIFK</sequence>
<name>A0AAN8X331_HALRR</name>
<reference evidence="2 3" key="1">
    <citation type="submission" date="2023-11" db="EMBL/GenBank/DDBJ databases">
        <title>Halocaridina rubra genome assembly.</title>
        <authorList>
            <person name="Smith C."/>
        </authorList>
    </citation>
    <scope>NUCLEOTIDE SEQUENCE [LARGE SCALE GENOMIC DNA]</scope>
    <source>
        <strain evidence="2">EP-1</strain>
        <tissue evidence="2">Whole</tissue>
    </source>
</reference>
<keyword evidence="3" id="KW-1185">Reference proteome</keyword>
<organism evidence="2 3">
    <name type="scientific">Halocaridina rubra</name>
    <name type="common">Hawaiian red shrimp</name>
    <dbReference type="NCBI Taxonomy" id="373956"/>
    <lineage>
        <taxon>Eukaryota</taxon>
        <taxon>Metazoa</taxon>
        <taxon>Ecdysozoa</taxon>
        <taxon>Arthropoda</taxon>
        <taxon>Crustacea</taxon>
        <taxon>Multicrustacea</taxon>
        <taxon>Malacostraca</taxon>
        <taxon>Eumalacostraca</taxon>
        <taxon>Eucarida</taxon>
        <taxon>Decapoda</taxon>
        <taxon>Pleocyemata</taxon>
        <taxon>Caridea</taxon>
        <taxon>Atyoidea</taxon>
        <taxon>Atyidae</taxon>
        <taxon>Halocaridina</taxon>
    </lineage>
</organism>
<protein>
    <recommendedName>
        <fullName evidence="1">LolA-like domain-containing protein</fullName>
    </recommendedName>
</protein>
<dbReference type="PANTHER" id="PTHR36902:SF1">
    <property type="entry name" value="ENRICHED IN SURFACE-LABELED PROTEOME PROTEIN 9"/>
    <property type="match status" value="1"/>
</dbReference>
<dbReference type="EMBL" id="JAXCGZ010009477">
    <property type="protein sequence ID" value="KAK7077070.1"/>
    <property type="molecule type" value="Genomic_DNA"/>
</dbReference>
<dbReference type="Proteomes" id="UP001381693">
    <property type="component" value="Unassembled WGS sequence"/>
</dbReference>
<dbReference type="PANTHER" id="PTHR36902">
    <property type="entry name" value="ENRICHED IN SURFACE-LABELED PROTEOME PROTEIN 9"/>
    <property type="match status" value="1"/>
</dbReference>
<dbReference type="AlphaFoldDB" id="A0AAN8X331"/>
<accession>A0AAN8X331</accession>
<evidence type="ECO:0000259" key="1">
    <source>
        <dbReference type="Pfam" id="PF25898"/>
    </source>
</evidence>
<feature type="domain" description="LolA-like" evidence="1">
    <location>
        <begin position="2"/>
        <end position="113"/>
    </location>
</feature>
<evidence type="ECO:0000313" key="3">
    <source>
        <dbReference type="Proteomes" id="UP001381693"/>
    </source>
</evidence>
<proteinExistence type="predicted"/>